<feature type="domain" description="Insertion element IS150 protein InsJ-like helix-turn-helix" evidence="2">
    <location>
        <begin position="8"/>
        <end position="55"/>
    </location>
</feature>
<comment type="caution">
    <text evidence="3">The sequence shown here is derived from an EMBL/GenBank/DDBJ whole genome shotgun (WGS) entry which is preliminary data.</text>
</comment>
<evidence type="ECO:0000313" key="3">
    <source>
        <dbReference type="EMBL" id="KAA6300424.1"/>
    </source>
</evidence>
<protein>
    <recommendedName>
        <fullName evidence="2">Insertion element IS150 protein InsJ-like helix-turn-helix domain-containing protein</fullName>
    </recommendedName>
</protein>
<evidence type="ECO:0000259" key="2">
    <source>
        <dbReference type="Pfam" id="PF13518"/>
    </source>
</evidence>
<dbReference type="InterPro" id="IPR036388">
    <property type="entry name" value="WH-like_DNA-bd_sf"/>
</dbReference>
<dbReference type="EMBL" id="SNRX01000084">
    <property type="protein sequence ID" value="KAA6300424.1"/>
    <property type="molecule type" value="Genomic_DNA"/>
</dbReference>
<organism evidence="3 4">
    <name type="scientific">Candidatus Ordinivivax streblomastigis</name>
    <dbReference type="NCBI Taxonomy" id="2540710"/>
    <lineage>
        <taxon>Bacteria</taxon>
        <taxon>Pseudomonadati</taxon>
        <taxon>Bacteroidota</taxon>
        <taxon>Bacteroidia</taxon>
        <taxon>Bacteroidales</taxon>
        <taxon>Candidatus Ordinivivax</taxon>
    </lineage>
</organism>
<proteinExistence type="inferred from homology"/>
<accession>A0A5M8NXP1</accession>
<gene>
    <name evidence="3" type="ORF">EZS26_003435</name>
</gene>
<dbReference type="Pfam" id="PF01527">
    <property type="entry name" value="HTH_Tnp_1"/>
    <property type="match status" value="1"/>
</dbReference>
<name>A0A5M8NXP1_9BACT</name>
<dbReference type="PANTHER" id="PTHR33795:SF1">
    <property type="entry name" value="INSERTION ELEMENT IS150 PROTEIN INSJ"/>
    <property type="match status" value="1"/>
</dbReference>
<evidence type="ECO:0000313" key="4">
    <source>
        <dbReference type="Proteomes" id="UP000324575"/>
    </source>
</evidence>
<dbReference type="GO" id="GO:0003677">
    <property type="term" value="F:DNA binding"/>
    <property type="evidence" value="ECO:0007669"/>
    <property type="project" value="InterPro"/>
</dbReference>
<sequence>MIKHSLSEKLHIVSQVNKGKPIKRLSKDLHIREGMILEWVRKYALYGEAGLHKQPNIRATPDFREEVVRLIMEKHLPLLQVVLQYGVSRSALESWVRLVKVNGYAALHQQKKCGRPSKSMGRPKKHVPETELEKLQAENTRLRAENALLKKVKALVEEREARERKSGQQPSKD</sequence>
<dbReference type="GO" id="GO:0006313">
    <property type="term" value="P:DNA transposition"/>
    <property type="evidence" value="ECO:0007669"/>
    <property type="project" value="InterPro"/>
</dbReference>
<comment type="similarity">
    <text evidence="1">Belongs to the IS150/IS1296 orfA family.</text>
</comment>
<evidence type="ECO:0000256" key="1">
    <source>
        <dbReference type="ARBA" id="ARBA00038232"/>
    </source>
</evidence>
<dbReference type="Pfam" id="PF13518">
    <property type="entry name" value="HTH_28"/>
    <property type="match status" value="1"/>
</dbReference>
<dbReference type="Gene3D" id="1.10.10.10">
    <property type="entry name" value="Winged helix-like DNA-binding domain superfamily/Winged helix DNA-binding domain"/>
    <property type="match status" value="2"/>
</dbReference>
<dbReference type="PANTHER" id="PTHR33795">
    <property type="entry name" value="INSERTION ELEMENT IS150 PROTEIN INSJ"/>
    <property type="match status" value="1"/>
</dbReference>
<dbReference type="InterPro" id="IPR002514">
    <property type="entry name" value="Transposase_8"/>
</dbReference>
<dbReference type="InterPro" id="IPR009057">
    <property type="entry name" value="Homeodomain-like_sf"/>
</dbReference>
<reference evidence="3 4" key="1">
    <citation type="submission" date="2019-03" db="EMBL/GenBank/DDBJ databases">
        <title>Single cell metagenomics reveals metabolic interactions within the superorganism composed of flagellate Streblomastix strix and complex community of Bacteroidetes bacteria on its surface.</title>
        <authorList>
            <person name="Treitli S.C."/>
            <person name="Kolisko M."/>
            <person name="Husnik F."/>
            <person name="Keeling P."/>
            <person name="Hampl V."/>
        </authorList>
    </citation>
    <scope>NUCLEOTIDE SEQUENCE [LARGE SCALE GENOMIC DNA]</scope>
    <source>
        <strain evidence="3">St1</strain>
    </source>
</reference>
<dbReference type="GO" id="GO:0004803">
    <property type="term" value="F:transposase activity"/>
    <property type="evidence" value="ECO:0007669"/>
    <property type="project" value="InterPro"/>
</dbReference>
<dbReference type="SUPFAM" id="SSF46689">
    <property type="entry name" value="Homeodomain-like"/>
    <property type="match status" value="2"/>
</dbReference>
<dbReference type="Proteomes" id="UP000324575">
    <property type="component" value="Unassembled WGS sequence"/>
</dbReference>
<dbReference type="InterPro" id="IPR055247">
    <property type="entry name" value="InsJ-like_HTH"/>
</dbReference>
<dbReference type="AlphaFoldDB" id="A0A5M8NXP1"/>
<dbReference type="InterPro" id="IPR052057">
    <property type="entry name" value="IS150/IS1296_orfA-like"/>
</dbReference>